<name>A0A0A9A376_ARUDO</name>
<organism evidence="1">
    <name type="scientific">Arundo donax</name>
    <name type="common">Giant reed</name>
    <name type="synonym">Donax arundinaceus</name>
    <dbReference type="NCBI Taxonomy" id="35708"/>
    <lineage>
        <taxon>Eukaryota</taxon>
        <taxon>Viridiplantae</taxon>
        <taxon>Streptophyta</taxon>
        <taxon>Embryophyta</taxon>
        <taxon>Tracheophyta</taxon>
        <taxon>Spermatophyta</taxon>
        <taxon>Magnoliopsida</taxon>
        <taxon>Liliopsida</taxon>
        <taxon>Poales</taxon>
        <taxon>Poaceae</taxon>
        <taxon>PACMAD clade</taxon>
        <taxon>Arundinoideae</taxon>
        <taxon>Arundineae</taxon>
        <taxon>Arundo</taxon>
    </lineage>
</organism>
<evidence type="ECO:0000313" key="1">
    <source>
        <dbReference type="EMBL" id="JAD43465.1"/>
    </source>
</evidence>
<accession>A0A0A9A376</accession>
<reference evidence="1" key="1">
    <citation type="submission" date="2014-09" db="EMBL/GenBank/DDBJ databases">
        <authorList>
            <person name="Magalhaes I.L.F."/>
            <person name="Oliveira U."/>
            <person name="Santos F.R."/>
            <person name="Vidigal T.H.D.A."/>
            <person name="Brescovit A.D."/>
            <person name="Santos A.J."/>
        </authorList>
    </citation>
    <scope>NUCLEOTIDE SEQUENCE</scope>
    <source>
        <tissue evidence="1">Shoot tissue taken approximately 20 cm above the soil surface</tissue>
    </source>
</reference>
<dbReference type="AlphaFoldDB" id="A0A0A9A376"/>
<sequence length="48" mass="5154">MFQCHVLLSCVASKAARSTVEQCQIDLLHAAGTEIDASSITFYAVPIN</sequence>
<dbReference type="EMBL" id="GBRH01254430">
    <property type="protein sequence ID" value="JAD43465.1"/>
    <property type="molecule type" value="Transcribed_RNA"/>
</dbReference>
<proteinExistence type="predicted"/>
<reference evidence="1" key="2">
    <citation type="journal article" date="2015" name="Data Brief">
        <title>Shoot transcriptome of the giant reed, Arundo donax.</title>
        <authorList>
            <person name="Barrero R.A."/>
            <person name="Guerrero F.D."/>
            <person name="Moolhuijzen P."/>
            <person name="Goolsby J.A."/>
            <person name="Tidwell J."/>
            <person name="Bellgard S.E."/>
            <person name="Bellgard M.I."/>
        </authorList>
    </citation>
    <scope>NUCLEOTIDE SEQUENCE</scope>
    <source>
        <tissue evidence="1">Shoot tissue taken approximately 20 cm above the soil surface</tissue>
    </source>
</reference>
<protein>
    <submittedName>
        <fullName evidence="1">Uncharacterized protein</fullName>
    </submittedName>
</protein>